<dbReference type="InterPro" id="IPR036388">
    <property type="entry name" value="WH-like_DNA-bd_sf"/>
</dbReference>
<dbReference type="SUPFAM" id="SSF46785">
    <property type="entry name" value="Winged helix' DNA-binding domain"/>
    <property type="match status" value="1"/>
</dbReference>
<proteinExistence type="predicted"/>
<sequence length="265" mass="27671">MPVPRTDAAVRRPPGARRADLLALLGARGSAMTVAEIAPELGLHPNTVRAHLDVLVRAGRVTRRTEARATPGRPRELYEATDVPDDERSYALLAQVLASGLADLAGGRGRAVDVALAAGRRWAGAIGPEQVAERAAEAEAEAAAAVGRADVTSPLRPGGPGAPAPTTDDDASPVEAALAPVLRMLARTGFAPRLSPDGDEIHLRHCPFREVAEAQPDVVCSVHLGLIQGALERSGAPVAATRIVPFLQPDLCVTHLRPPVSPLPR</sequence>
<dbReference type="Pfam" id="PF12840">
    <property type="entry name" value="HTH_20"/>
    <property type="match status" value="1"/>
</dbReference>
<dbReference type="AlphaFoldDB" id="A0A021VQ49"/>
<dbReference type="InterPro" id="IPR036390">
    <property type="entry name" value="WH_DNA-bd_sf"/>
</dbReference>
<gene>
    <name evidence="2" type="ORF">N866_01620</name>
</gene>
<dbReference type="Proteomes" id="UP000019753">
    <property type="component" value="Unassembled WGS sequence"/>
</dbReference>
<protein>
    <submittedName>
        <fullName evidence="2">ArsR family transcriptional regulator</fullName>
    </submittedName>
</protein>
<keyword evidence="3" id="KW-1185">Reference proteome</keyword>
<dbReference type="RefSeq" id="WP_052022915.1">
    <property type="nucleotide sequence ID" value="NZ_AXCW01000107.1"/>
</dbReference>
<dbReference type="InterPro" id="IPR011991">
    <property type="entry name" value="ArsR-like_HTH"/>
</dbReference>
<reference evidence="2 3" key="1">
    <citation type="submission" date="2014-01" db="EMBL/GenBank/DDBJ databases">
        <title>Actinotalea ferrariae CF5-4.</title>
        <authorList>
            <person name="Chen F."/>
            <person name="Li Y."/>
            <person name="Wang G."/>
        </authorList>
    </citation>
    <scope>NUCLEOTIDE SEQUENCE [LARGE SCALE GENOMIC DNA]</scope>
    <source>
        <strain evidence="2 3">CF5-4</strain>
    </source>
</reference>
<evidence type="ECO:0000313" key="3">
    <source>
        <dbReference type="Proteomes" id="UP000019753"/>
    </source>
</evidence>
<accession>A0A021VQ49</accession>
<evidence type="ECO:0000256" key="1">
    <source>
        <dbReference type="SAM" id="MobiDB-lite"/>
    </source>
</evidence>
<name>A0A021VQ49_9CELL</name>
<feature type="region of interest" description="Disordered" evidence="1">
    <location>
        <begin position="143"/>
        <end position="172"/>
    </location>
</feature>
<comment type="caution">
    <text evidence="2">The sequence shown here is derived from an EMBL/GenBank/DDBJ whole genome shotgun (WGS) entry which is preliminary data.</text>
</comment>
<dbReference type="Gene3D" id="1.10.10.10">
    <property type="entry name" value="Winged helix-like DNA-binding domain superfamily/Winged helix DNA-binding domain"/>
    <property type="match status" value="1"/>
</dbReference>
<organism evidence="2 3">
    <name type="scientific">Actinotalea ferrariae CF5-4</name>
    <dbReference type="NCBI Taxonomy" id="948458"/>
    <lineage>
        <taxon>Bacteria</taxon>
        <taxon>Bacillati</taxon>
        <taxon>Actinomycetota</taxon>
        <taxon>Actinomycetes</taxon>
        <taxon>Micrococcales</taxon>
        <taxon>Cellulomonadaceae</taxon>
        <taxon>Actinotalea</taxon>
    </lineage>
</organism>
<evidence type="ECO:0000313" key="2">
    <source>
        <dbReference type="EMBL" id="EYR63299.1"/>
    </source>
</evidence>
<dbReference type="EMBL" id="AXCW01000107">
    <property type="protein sequence ID" value="EYR63299.1"/>
    <property type="molecule type" value="Genomic_DNA"/>
</dbReference>
<dbReference type="CDD" id="cd00090">
    <property type="entry name" value="HTH_ARSR"/>
    <property type="match status" value="1"/>
</dbReference>